<dbReference type="GO" id="GO:0015035">
    <property type="term" value="F:protein-disulfide reductase activity"/>
    <property type="evidence" value="ECO:0007669"/>
    <property type="project" value="InterPro"/>
</dbReference>
<gene>
    <name evidence="7" type="ORF">H4F90_06780</name>
</gene>
<organism evidence="7 8">
    <name type="scientific">Aquariibacter albus</name>
    <dbReference type="NCBI Taxonomy" id="2759899"/>
    <lineage>
        <taxon>Bacteria</taxon>
        <taxon>Pseudomonadati</taxon>
        <taxon>Pseudomonadota</taxon>
        <taxon>Betaproteobacteria</taxon>
        <taxon>Burkholderiales</taxon>
        <taxon>Sphaerotilaceae</taxon>
        <taxon>Aquariibacter</taxon>
    </lineage>
</organism>
<dbReference type="RefSeq" id="WP_182662643.1">
    <property type="nucleotide sequence ID" value="NZ_JACIVI010000001.1"/>
</dbReference>
<dbReference type="Proteomes" id="UP000586093">
    <property type="component" value="Unassembled WGS sequence"/>
</dbReference>
<evidence type="ECO:0000313" key="7">
    <source>
        <dbReference type="EMBL" id="MBB1161681.1"/>
    </source>
</evidence>
<proteinExistence type="predicted"/>
<comment type="caution">
    <text evidence="7">The sequence shown here is derived from an EMBL/GenBank/DDBJ whole genome shotgun (WGS) entry which is preliminary data.</text>
</comment>
<dbReference type="InterPro" id="IPR050183">
    <property type="entry name" value="DsbB"/>
</dbReference>
<dbReference type="PANTHER" id="PTHR36570:SF3">
    <property type="entry name" value="DISULFIDE BOND FORMATION PROTEIN B"/>
    <property type="match status" value="1"/>
</dbReference>
<evidence type="ECO:0000256" key="5">
    <source>
        <dbReference type="ARBA" id="ARBA00023136"/>
    </source>
</evidence>
<comment type="subcellular location">
    <subcellularLocation>
        <location evidence="1">Cell membrane</location>
        <topology evidence="1">Multi-pass membrane protein</topology>
    </subcellularLocation>
</comment>
<keyword evidence="5 6" id="KW-0472">Membrane</keyword>
<sequence>MPSALHTPPRSVFARMPRGVLALIALAALAAVGLALLSQHGFGMQPCPWCIFQRVLYLALAAVALIGWISKPRLAQTAASMGVLVLALGGVASAVFQHKVAALDASCALTLADRFLMATGLETTLPWLFQVTATCMDAAGYRLLGLGFEVWSGALFALLALTALRLLLVRR</sequence>
<dbReference type="GO" id="GO:0005886">
    <property type="term" value="C:plasma membrane"/>
    <property type="evidence" value="ECO:0007669"/>
    <property type="project" value="UniProtKB-SubCell"/>
</dbReference>
<evidence type="ECO:0000256" key="3">
    <source>
        <dbReference type="ARBA" id="ARBA00022692"/>
    </source>
</evidence>
<evidence type="ECO:0000256" key="2">
    <source>
        <dbReference type="ARBA" id="ARBA00022475"/>
    </source>
</evidence>
<evidence type="ECO:0000256" key="1">
    <source>
        <dbReference type="ARBA" id="ARBA00004651"/>
    </source>
</evidence>
<reference evidence="7 8" key="1">
    <citation type="submission" date="2020-08" db="EMBL/GenBank/DDBJ databases">
        <title>Aquariorum lacteus gen. nov., sp. nov., a new member of the family Comamonadaceae, isolated from freshwater aquarium.</title>
        <authorList>
            <person name="Chun S.-J."/>
        </authorList>
    </citation>
    <scope>NUCLEOTIDE SEQUENCE [LARGE SCALE GENOMIC DNA]</scope>
    <source>
        <strain evidence="7 8">SJAQ100</strain>
    </source>
</reference>
<evidence type="ECO:0000256" key="4">
    <source>
        <dbReference type="ARBA" id="ARBA00022989"/>
    </source>
</evidence>
<keyword evidence="3 6" id="KW-0812">Transmembrane</keyword>
<dbReference type="GO" id="GO:0006457">
    <property type="term" value="P:protein folding"/>
    <property type="evidence" value="ECO:0007669"/>
    <property type="project" value="InterPro"/>
</dbReference>
<dbReference type="AlphaFoldDB" id="A0A839HRJ9"/>
<dbReference type="InterPro" id="IPR023380">
    <property type="entry name" value="DsbB-like_sf"/>
</dbReference>
<keyword evidence="8" id="KW-1185">Reference proteome</keyword>
<evidence type="ECO:0000313" key="8">
    <source>
        <dbReference type="Proteomes" id="UP000586093"/>
    </source>
</evidence>
<dbReference type="Gene3D" id="1.20.1550.10">
    <property type="entry name" value="DsbB-like"/>
    <property type="match status" value="1"/>
</dbReference>
<dbReference type="PANTHER" id="PTHR36570">
    <property type="entry name" value="DISULFIDE BOND FORMATION PROTEIN B"/>
    <property type="match status" value="1"/>
</dbReference>
<evidence type="ECO:0000256" key="6">
    <source>
        <dbReference type="SAM" id="Phobius"/>
    </source>
</evidence>
<dbReference type="EMBL" id="JACIVI010000001">
    <property type="protein sequence ID" value="MBB1161681.1"/>
    <property type="molecule type" value="Genomic_DNA"/>
</dbReference>
<feature type="transmembrane region" description="Helical" evidence="6">
    <location>
        <begin position="51"/>
        <end position="70"/>
    </location>
</feature>
<dbReference type="SUPFAM" id="SSF158442">
    <property type="entry name" value="DsbB-like"/>
    <property type="match status" value="1"/>
</dbReference>
<dbReference type="Pfam" id="PF02600">
    <property type="entry name" value="DsbB"/>
    <property type="match status" value="1"/>
</dbReference>
<feature type="transmembrane region" description="Helical" evidence="6">
    <location>
        <begin position="150"/>
        <end position="168"/>
    </location>
</feature>
<feature type="transmembrane region" description="Helical" evidence="6">
    <location>
        <begin position="77"/>
        <end position="96"/>
    </location>
</feature>
<protein>
    <submittedName>
        <fullName evidence="7">Disulfide bond formation protein B</fullName>
    </submittedName>
</protein>
<keyword evidence="4 6" id="KW-1133">Transmembrane helix</keyword>
<name>A0A839HRJ9_9BURK</name>
<dbReference type="InterPro" id="IPR003752">
    <property type="entry name" value="DiS_bond_form_DsbB/BdbC"/>
</dbReference>
<accession>A0A839HRJ9</accession>
<keyword evidence="2" id="KW-1003">Cell membrane</keyword>